<evidence type="ECO:0000256" key="5">
    <source>
        <dbReference type="ARBA" id="ARBA00022723"/>
    </source>
</evidence>
<dbReference type="GO" id="GO:0020037">
    <property type="term" value="F:heme binding"/>
    <property type="evidence" value="ECO:0007669"/>
    <property type="project" value="InterPro"/>
</dbReference>
<comment type="pathway">
    <text evidence="2">Secondary metabolite biosynthesis.</text>
</comment>
<evidence type="ECO:0000313" key="10">
    <source>
        <dbReference type="Proteomes" id="UP000567179"/>
    </source>
</evidence>
<gene>
    <name evidence="9" type="ORF">D9619_010336</name>
</gene>
<dbReference type="OrthoDB" id="1055148at2759"/>
<name>A0A8H5ERW8_9AGAR</name>
<evidence type="ECO:0000256" key="3">
    <source>
        <dbReference type="ARBA" id="ARBA00010617"/>
    </source>
</evidence>
<keyword evidence="4" id="KW-0349">Heme</keyword>
<reference evidence="9 10" key="1">
    <citation type="journal article" date="2020" name="ISME J.">
        <title>Uncovering the hidden diversity of litter-decomposition mechanisms in mushroom-forming fungi.</title>
        <authorList>
            <person name="Floudas D."/>
            <person name="Bentzer J."/>
            <person name="Ahren D."/>
            <person name="Johansson T."/>
            <person name="Persson P."/>
            <person name="Tunlid A."/>
        </authorList>
    </citation>
    <scope>NUCLEOTIDE SEQUENCE [LARGE SCALE GENOMIC DNA]</scope>
    <source>
        <strain evidence="9 10">CBS 101986</strain>
    </source>
</reference>
<evidence type="ECO:0000313" key="9">
    <source>
        <dbReference type="EMBL" id="KAF5310076.1"/>
    </source>
</evidence>
<dbReference type="Gene3D" id="1.10.630.10">
    <property type="entry name" value="Cytochrome P450"/>
    <property type="match status" value="1"/>
</dbReference>
<dbReference type="PANTHER" id="PTHR46300">
    <property type="entry name" value="P450, PUTATIVE (EUROFUNG)-RELATED-RELATED"/>
    <property type="match status" value="1"/>
</dbReference>
<dbReference type="InterPro" id="IPR001128">
    <property type="entry name" value="Cyt_P450"/>
</dbReference>
<protein>
    <recommendedName>
        <fullName evidence="11">Cytochrome P450</fullName>
    </recommendedName>
</protein>
<comment type="cofactor">
    <cofactor evidence="1">
        <name>heme</name>
        <dbReference type="ChEBI" id="CHEBI:30413"/>
    </cofactor>
</comment>
<dbReference type="GO" id="GO:0005506">
    <property type="term" value="F:iron ion binding"/>
    <property type="evidence" value="ECO:0007669"/>
    <property type="project" value="InterPro"/>
</dbReference>
<keyword evidence="7" id="KW-0408">Iron</keyword>
<dbReference type="PRINTS" id="PR00463">
    <property type="entry name" value="EP450I"/>
</dbReference>
<keyword evidence="6" id="KW-0560">Oxidoreductase</keyword>
<organism evidence="9 10">
    <name type="scientific">Psilocybe cf. subviscida</name>
    <dbReference type="NCBI Taxonomy" id="2480587"/>
    <lineage>
        <taxon>Eukaryota</taxon>
        <taxon>Fungi</taxon>
        <taxon>Dikarya</taxon>
        <taxon>Basidiomycota</taxon>
        <taxon>Agaricomycotina</taxon>
        <taxon>Agaricomycetes</taxon>
        <taxon>Agaricomycetidae</taxon>
        <taxon>Agaricales</taxon>
        <taxon>Agaricineae</taxon>
        <taxon>Strophariaceae</taxon>
        <taxon>Psilocybe</taxon>
    </lineage>
</organism>
<evidence type="ECO:0000256" key="6">
    <source>
        <dbReference type="ARBA" id="ARBA00023002"/>
    </source>
</evidence>
<dbReference type="InterPro" id="IPR050364">
    <property type="entry name" value="Cytochrome_P450_fung"/>
</dbReference>
<dbReference type="GO" id="GO:0004497">
    <property type="term" value="F:monooxygenase activity"/>
    <property type="evidence" value="ECO:0007669"/>
    <property type="project" value="UniProtKB-KW"/>
</dbReference>
<evidence type="ECO:0000256" key="4">
    <source>
        <dbReference type="ARBA" id="ARBA00022617"/>
    </source>
</evidence>
<keyword evidence="8" id="KW-0503">Monooxygenase</keyword>
<dbReference type="SUPFAM" id="SSF48264">
    <property type="entry name" value="Cytochrome P450"/>
    <property type="match status" value="1"/>
</dbReference>
<dbReference type="AlphaFoldDB" id="A0A8H5ERW8"/>
<dbReference type="InterPro" id="IPR036396">
    <property type="entry name" value="Cyt_P450_sf"/>
</dbReference>
<keyword evidence="10" id="KW-1185">Reference proteome</keyword>
<accession>A0A8H5ERW8</accession>
<comment type="similarity">
    <text evidence="3">Belongs to the cytochrome P450 family.</text>
</comment>
<evidence type="ECO:0000256" key="7">
    <source>
        <dbReference type="ARBA" id="ARBA00023004"/>
    </source>
</evidence>
<evidence type="ECO:0000256" key="1">
    <source>
        <dbReference type="ARBA" id="ARBA00001971"/>
    </source>
</evidence>
<dbReference type="InterPro" id="IPR002401">
    <property type="entry name" value="Cyt_P450_E_grp-I"/>
</dbReference>
<evidence type="ECO:0000256" key="2">
    <source>
        <dbReference type="ARBA" id="ARBA00005179"/>
    </source>
</evidence>
<sequence length="212" mass="23612">MILPQLGENTDIMPLLRHNSGGTILCITYGLNVQPKNDPFIEAAEKGNDSVGNVIHPGAAYLVNHIEILKHVPAWLPGAKFKRDANEWRKLTVDMVNKPFDALKAEMARGTATPSFAYNLLQKAANNEADIRNVSASLYQAGAETTQILLGVCILSLLSHPDKMKRIQDEIDSFTHGSRLPEFSDEDNVPYLKAFLKEALRFWCFVPINDTH</sequence>
<dbReference type="EMBL" id="JAACJJ010000058">
    <property type="protein sequence ID" value="KAF5310076.1"/>
    <property type="molecule type" value="Genomic_DNA"/>
</dbReference>
<evidence type="ECO:0008006" key="11">
    <source>
        <dbReference type="Google" id="ProtNLM"/>
    </source>
</evidence>
<keyword evidence="5" id="KW-0479">Metal-binding</keyword>
<evidence type="ECO:0000256" key="8">
    <source>
        <dbReference type="ARBA" id="ARBA00023033"/>
    </source>
</evidence>
<dbReference type="GO" id="GO:0016705">
    <property type="term" value="F:oxidoreductase activity, acting on paired donors, with incorporation or reduction of molecular oxygen"/>
    <property type="evidence" value="ECO:0007669"/>
    <property type="project" value="InterPro"/>
</dbReference>
<dbReference type="Proteomes" id="UP000567179">
    <property type="component" value="Unassembled WGS sequence"/>
</dbReference>
<dbReference type="Pfam" id="PF00067">
    <property type="entry name" value="p450"/>
    <property type="match status" value="1"/>
</dbReference>
<dbReference type="PANTHER" id="PTHR46300:SF7">
    <property type="entry name" value="P450, PUTATIVE (EUROFUNG)-RELATED"/>
    <property type="match status" value="1"/>
</dbReference>
<comment type="caution">
    <text evidence="9">The sequence shown here is derived from an EMBL/GenBank/DDBJ whole genome shotgun (WGS) entry which is preliminary data.</text>
</comment>
<proteinExistence type="inferred from homology"/>